<dbReference type="AlphaFoldDB" id="A0A9J5ZMN1"/>
<gene>
    <name evidence="2" type="ORF">H5410_024676</name>
</gene>
<feature type="compositionally biased region" description="Low complexity" evidence="1">
    <location>
        <begin position="25"/>
        <end position="36"/>
    </location>
</feature>
<feature type="region of interest" description="Disordered" evidence="1">
    <location>
        <begin position="18"/>
        <end position="38"/>
    </location>
</feature>
<accession>A0A9J5ZMN1</accession>
<name>A0A9J5ZMN1_SOLCO</name>
<dbReference type="EMBL" id="JACXVP010000004">
    <property type="protein sequence ID" value="KAG5613395.1"/>
    <property type="molecule type" value="Genomic_DNA"/>
</dbReference>
<evidence type="ECO:0000313" key="3">
    <source>
        <dbReference type="Proteomes" id="UP000824120"/>
    </source>
</evidence>
<reference evidence="2 3" key="1">
    <citation type="submission" date="2020-09" db="EMBL/GenBank/DDBJ databases">
        <title>De no assembly of potato wild relative species, Solanum commersonii.</title>
        <authorList>
            <person name="Cho K."/>
        </authorList>
    </citation>
    <scope>NUCLEOTIDE SEQUENCE [LARGE SCALE GENOMIC DNA]</scope>
    <source>
        <strain evidence="2">LZ3.2</strain>
        <tissue evidence="2">Leaf</tissue>
    </source>
</reference>
<evidence type="ECO:0000256" key="1">
    <source>
        <dbReference type="SAM" id="MobiDB-lite"/>
    </source>
</evidence>
<protein>
    <submittedName>
        <fullName evidence="2">Uncharacterized protein</fullName>
    </submittedName>
</protein>
<evidence type="ECO:0000313" key="2">
    <source>
        <dbReference type="EMBL" id="KAG5613395.1"/>
    </source>
</evidence>
<feature type="region of interest" description="Disordered" evidence="1">
    <location>
        <begin position="58"/>
        <end position="85"/>
    </location>
</feature>
<sequence>MCKKRLTPRQLIYINSRVDPRRQIRPGSGSNRSGSRFHTFGAAPEEIAHCPVEAEAIAEEDHGYGNGRNSSDKPNSVNEYCSNRS</sequence>
<organism evidence="2 3">
    <name type="scientific">Solanum commersonii</name>
    <name type="common">Commerson's wild potato</name>
    <name type="synonym">Commerson's nightshade</name>
    <dbReference type="NCBI Taxonomy" id="4109"/>
    <lineage>
        <taxon>Eukaryota</taxon>
        <taxon>Viridiplantae</taxon>
        <taxon>Streptophyta</taxon>
        <taxon>Embryophyta</taxon>
        <taxon>Tracheophyta</taxon>
        <taxon>Spermatophyta</taxon>
        <taxon>Magnoliopsida</taxon>
        <taxon>eudicotyledons</taxon>
        <taxon>Gunneridae</taxon>
        <taxon>Pentapetalae</taxon>
        <taxon>asterids</taxon>
        <taxon>lamiids</taxon>
        <taxon>Solanales</taxon>
        <taxon>Solanaceae</taxon>
        <taxon>Solanoideae</taxon>
        <taxon>Solaneae</taxon>
        <taxon>Solanum</taxon>
    </lineage>
</organism>
<comment type="caution">
    <text evidence="2">The sequence shown here is derived from an EMBL/GenBank/DDBJ whole genome shotgun (WGS) entry which is preliminary data.</text>
</comment>
<keyword evidence="3" id="KW-1185">Reference proteome</keyword>
<feature type="compositionally biased region" description="Polar residues" evidence="1">
    <location>
        <begin position="67"/>
        <end position="85"/>
    </location>
</feature>
<proteinExistence type="predicted"/>
<dbReference type="Proteomes" id="UP000824120">
    <property type="component" value="Chromosome 4"/>
</dbReference>